<keyword evidence="2" id="KW-1185">Reference proteome</keyword>
<comment type="caution">
    <text evidence="1">The sequence shown here is derived from an EMBL/GenBank/DDBJ whole genome shotgun (WGS) entry which is preliminary data.</text>
</comment>
<evidence type="ECO:0000313" key="2">
    <source>
        <dbReference type="Proteomes" id="UP000027170"/>
    </source>
</evidence>
<dbReference type="AlphaFoldDB" id="A0A836MSA7"/>
<gene>
    <name evidence="1" type="ORF">SALWKB29_0432</name>
</gene>
<organism evidence="1 2">
    <name type="scientific">Snodgrassella communis</name>
    <dbReference type="NCBI Taxonomy" id="2946699"/>
    <lineage>
        <taxon>Bacteria</taxon>
        <taxon>Pseudomonadati</taxon>
        <taxon>Pseudomonadota</taxon>
        <taxon>Betaproteobacteria</taxon>
        <taxon>Neisseriales</taxon>
        <taxon>Neisseriaceae</taxon>
        <taxon>Snodgrassella</taxon>
    </lineage>
</organism>
<proteinExistence type="predicted"/>
<name>A0A836MSA7_9NEIS</name>
<sequence length="45" mass="5251">MLYISQLPSRSPKYKYILFAIQANSDLKDEICKIADKLLFKIISM</sequence>
<dbReference type="Proteomes" id="UP000027170">
    <property type="component" value="Unassembled WGS sequence"/>
</dbReference>
<protein>
    <submittedName>
        <fullName evidence="1">Uncharacterized protein</fullName>
    </submittedName>
</protein>
<evidence type="ECO:0000313" key="1">
    <source>
        <dbReference type="EMBL" id="KDN15328.1"/>
    </source>
</evidence>
<dbReference type="EMBL" id="JFZV01000002">
    <property type="protein sequence ID" value="KDN15328.1"/>
    <property type="molecule type" value="Genomic_DNA"/>
</dbReference>
<accession>A0A836MSA7</accession>
<reference evidence="1 2" key="1">
    <citation type="submission" date="2014-03" db="EMBL/GenBank/DDBJ databases">
        <title>The genomes of two eusocial bee gut symbionts.</title>
        <authorList>
            <person name="Kwong W.K."/>
            <person name="Engel P."/>
            <person name="Koch H."/>
            <person name="Moran N.A."/>
        </authorList>
    </citation>
    <scope>NUCLEOTIDE SEQUENCE [LARGE SCALE GENOMIC DNA]</scope>
    <source>
        <strain evidence="2">wkB29</strain>
    </source>
</reference>